<keyword evidence="2" id="KW-1133">Transmembrane helix</keyword>
<dbReference type="GO" id="GO:0004190">
    <property type="term" value="F:aspartic-type endopeptidase activity"/>
    <property type="evidence" value="ECO:0007669"/>
    <property type="project" value="InterPro"/>
</dbReference>
<dbReference type="InterPro" id="IPR000045">
    <property type="entry name" value="Prepilin_IV_endopep_pep"/>
</dbReference>
<dbReference type="PANTHER" id="PTHR30487:SF0">
    <property type="entry name" value="PREPILIN LEADER PEPTIDASE_N-METHYLTRANSFERASE-RELATED"/>
    <property type="match status" value="1"/>
</dbReference>
<dbReference type="InterPro" id="IPR050882">
    <property type="entry name" value="Prepilin_peptidase/N-MTase"/>
</dbReference>
<dbReference type="EMBL" id="JNVM01000016">
    <property type="protein sequence ID" value="KEQ24377.1"/>
    <property type="molecule type" value="Genomic_DNA"/>
</dbReference>
<feature type="domain" description="Prepilin type IV endopeptidase peptidase" evidence="3">
    <location>
        <begin position="6"/>
        <end position="108"/>
    </location>
</feature>
<accession>A0A081P104</accession>
<evidence type="ECO:0000256" key="1">
    <source>
        <dbReference type="ARBA" id="ARBA00005801"/>
    </source>
</evidence>
<reference evidence="4 5" key="1">
    <citation type="submission" date="2014-06" db="EMBL/GenBank/DDBJ databases">
        <title>Draft genome sequence of Paenibacillus sp. MSt1.</title>
        <authorList>
            <person name="Aw Y.K."/>
            <person name="Ong K.S."/>
            <person name="Gan H.M."/>
            <person name="Lee S.M."/>
        </authorList>
    </citation>
    <scope>NUCLEOTIDE SEQUENCE [LARGE SCALE GENOMIC DNA]</scope>
    <source>
        <strain evidence="4 5">MSt1</strain>
    </source>
</reference>
<comment type="similarity">
    <text evidence="1">Belongs to the peptidase A24 family.</text>
</comment>
<gene>
    <name evidence="4" type="ORF">ET33_08815</name>
</gene>
<evidence type="ECO:0000313" key="4">
    <source>
        <dbReference type="EMBL" id="KEQ24377.1"/>
    </source>
</evidence>
<feature type="transmembrane region" description="Helical" evidence="2">
    <location>
        <begin position="49"/>
        <end position="69"/>
    </location>
</feature>
<dbReference type="Gene3D" id="1.20.120.1220">
    <property type="match status" value="1"/>
</dbReference>
<dbReference type="AlphaFoldDB" id="A0A081P104"/>
<dbReference type="GO" id="GO:0006465">
    <property type="term" value="P:signal peptide processing"/>
    <property type="evidence" value="ECO:0007669"/>
    <property type="project" value="TreeGrafter"/>
</dbReference>
<dbReference type="eggNOG" id="COG1989">
    <property type="taxonomic scope" value="Bacteria"/>
</dbReference>
<keyword evidence="5" id="KW-1185">Reference proteome</keyword>
<feature type="transmembrane region" description="Helical" evidence="2">
    <location>
        <begin position="154"/>
        <end position="172"/>
    </location>
</feature>
<evidence type="ECO:0000256" key="2">
    <source>
        <dbReference type="SAM" id="Phobius"/>
    </source>
</evidence>
<evidence type="ECO:0000313" key="5">
    <source>
        <dbReference type="Proteomes" id="UP000028123"/>
    </source>
</evidence>
<protein>
    <recommendedName>
        <fullName evidence="3">Prepilin type IV endopeptidase peptidase domain-containing protein</fullName>
    </recommendedName>
</protein>
<dbReference type="RefSeq" id="WP_036685530.1">
    <property type="nucleotide sequence ID" value="NZ_JNVM01000016.1"/>
</dbReference>
<dbReference type="PANTHER" id="PTHR30487">
    <property type="entry name" value="TYPE 4 PREPILIN-LIKE PROTEINS LEADER PEPTIDE-PROCESSING ENZYME"/>
    <property type="match status" value="1"/>
</dbReference>
<dbReference type="GO" id="GO:0005886">
    <property type="term" value="C:plasma membrane"/>
    <property type="evidence" value="ECO:0007669"/>
    <property type="project" value="TreeGrafter"/>
</dbReference>
<dbReference type="Pfam" id="PF01478">
    <property type="entry name" value="Peptidase_A24"/>
    <property type="match status" value="1"/>
</dbReference>
<keyword evidence="2" id="KW-0812">Transmembrane</keyword>
<sequence>MLGIWFAAVMLAVAFVTDITKQKIPNWLTVTGAISGLIFHLATTGWNGLAFSAAGLACGFAPMLALYVLRAVGAGDVKLFAALGAFTGAVFSLYAMAASLICAGLIALLVLLWRSDGVQRLTHAGFLLIQLAAFRKLSVLMSDPASDGRLRFPFMWAVLPGVMITIIQWEALGV</sequence>
<keyword evidence="2" id="KW-0472">Membrane</keyword>
<comment type="caution">
    <text evidence="4">The sequence shown here is derived from an EMBL/GenBank/DDBJ whole genome shotgun (WGS) entry which is preliminary data.</text>
</comment>
<feature type="transmembrane region" description="Helical" evidence="2">
    <location>
        <begin position="24"/>
        <end position="42"/>
    </location>
</feature>
<dbReference type="Proteomes" id="UP000028123">
    <property type="component" value="Unassembled WGS sequence"/>
</dbReference>
<dbReference type="OrthoDB" id="5508079at2"/>
<feature type="transmembrane region" description="Helical" evidence="2">
    <location>
        <begin position="89"/>
        <end position="112"/>
    </location>
</feature>
<proteinExistence type="inferred from homology"/>
<organism evidence="4 5">
    <name type="scientific">Paenibacillus tyrfis</name>
    <dbReference type="NCBI Taxonomy" id="1501230"/>
    <lineage>
        <taxon>Bacteria</taxon>
        <taxon>Bacillati</taxon>
        <taxon>Bacillota</taxon>
        <taxon>Bacilli</taxon>
        <taxon>Bacillales</taxon>
        <taxon>Paenibacillaceae</taxon>
        <taxon>Paenibacillus</taxon>
    </lineage>
</organism>
<evidence type="ECO:0000259" key="3">
    <source>
        <dbReference type="Pfam" id="PF01478"/>
    </source>
</evidence>
<name>A0A081P104_9BACL</name>